<dbReference type="CDD" id="cd22397">
    <property type="entry name" value="KH-I_FUBP_rpt2"/>
    <property type="match status" value="1"/>
</dbReference>
<dbReference type="EMBL" id="CAJFCW020000005">
    <property type="protein sequence ID" value="CAG9119730.1"/>
    <property type="molecule type" value="Genomic_DNA"/>
</dbReference>
<sequence>MSSGIITNDTLTDLHRVKQLSTVQSQSNGSIKRPSSDDLNLHPAKRPNGEMAGMGMGAPLSEALVDTVEIPESVVGLVIGRGGEQITSIQQQSGCRVQMAQDSGGKSVRLCTLNGSRPCIDRAKQLIADVINRRQSGGNGVPQQQVFHGGVQGPSVTQEMLIPGTKCGLIIGKNGDTIKMLQERLGCKMLLVQENQHISNAPKPLRITGTPDKVDQAKRTIEQLINEGGNPNTMTSMLQQKSVGEVIVPRSAVGIIIGRGGETIKRLAQESNTKIQFKPDEDPNASERCAVVQGTPEQITRATQMIWDLVQRSSGNQQSDVCLMHVPANKTGLVIGKGGETIKQICNESGAHVELSRDPPPNATEKVFVIKGSAYSIHCAQHIIRIKVGDIPPGTPVPQMAGGAPQAAQFQAPQFGGAATGGGDQYNNQWSQNGYGNNQFGNGAGNYQAAQPVAAQAAPQAQPQQGQNPQINPQTGQPDYSAQWAEYYRSVGMHDQAALIEQQMKTRTGPPQQQVGVGRGQYYQQ</sequence>
<feature type="domain" description="K Homology" evidence="6">
    <location>
        <begin position="154"/>
        <end position="226"/>
    </location>
</feature>
<dbReference type="EMBL" id="CAJFDH010000005">
    <property type="protein sequence ID" value="CAD5224177.1"/>
    <property type="molecule type" value="Genomic_DNA"/>
</dbReference>
<gene>
    <name evidence="7" type="ORF">BOKJ2_LOCUS10947</name>
</gene>
<evidence type="ECO:0000256" key="5">
    <source>
        <dbReference type="SAM" id="MobiDB-lite"/>
    </source>
</evidence>
<dbReference type="Pfam" id="PF09005">
    <property type="entry name" value="FUBP_C"/>
    <property type="match status" value="1"/>
</dbReference>
<dbReference type="Proteomes" id="UP000614601">
    <property type="component" value="Unassembled WGS sequence"/>
</dbReference>
<dbReference type="Pfam" id="PF00013">
    <property type="entry name" value="KH_1"/>
    <property type="match status" value="4"/>
</dbReference>
<dbReference type="InterPro" id="IPR015096">
    <property type="entry name" value="FUBP_C"/>
</dbReference>
<keyword evidence="8" id="KW-1185">Reference proteome</keyword>
<dbReference type="GO" id="GO:0006355">
    <property type="term" value="P:regulation of DNA-templated transcription"/>
    <property type="evidence" value="ECO:0007669"/>
    <property type="project" value="InterPro"/>
</dbReference>
<dbReference type="SUPFAM" id="SSF54791">
    <property type="entry name" value="Eukaryotic type KH-domain (KH-domain type I)"/>
    <property type="match status" value="4"/>
</dbReference>
<feature type="domain" description="K Homology" evidence="6">
    <location>
        <begin position="62"/>
        <end position="132"/>
    </location>
</feature>
<accession>A0A811L9F9</accession>
<dbReference type="GO" id="GO:0003723">
    <property type="term" value="F:RNA binding"/>
    <property type="evidence" value="ECO:0007669"/>
    <property type="project" value="UniProtKB-UniRule"/>
</dbReference>
<proteinExistence type="predicted"/>
<dbReference type="CDD" id="cd22396">
    <property type="entry name" value="KH-I_FUBP_rpt1"/>
    <property type="match status" value="1"/>
</dbReference>
<dbReference type="AlphaFoldDB" id="A0A811L9F9"/>
<feature type="compositionally biased region" description="Polar residues" evidence="5">
    <location>
        <begin position="19"/>
        <end position="30"/>
    </location>
</feature>
<dbReference type="PANTHER" id="PTHR10288">
    <property type="entry name" value="KH DOMAIN CONTAINING RNA BINDING PROTEIN"/>
    <property type="match status" value="1"/>
</dbReference>
<reference evidence="7" key="1">
    <citation type="submission" date="2020-09" db="EMBL/GenBank/DDBJ databases">
        <authorList>
            <person name="Kikuchi T."/>
        </authorList>
    </citation>
    <scope>NUCLEOTIDE SEQUENCE</scope>
    <source>
        <strain evidence="7">SH1</strain>
    </source>
</reference>
<keyword evidence="3" id="KW-0539">Nucleus</keyword>
<feature type="region of interest" description="Disordered" evidence="5">
    <location>
        <begin position="17"/>
        <end position="48"/>
    </location>
</feature>
<evidence type="ECO:0000313" key="7">
    <source>
        <dbReference type="EMBL" id="CAD5224177.1"/>
    </source>
</evidence>
<feature type="compositionally biased region" description="Low complexity" evidence="5">
    <location>
        <begin position="432"/>
        <end position="478"/>
    </location>
</feature>
<dbReference type="InterPro" id="IPR004088">
    <property type="entry name" value="KH_dom_type_1"/>
</dbReference>
<feature type="region of interest" description="Disordered" evidence="5">
    <location>
        <begin position="414"/>
        <end position="478"/>
    </location>
</feature>
<dbReference type="InterPro" id="IPR036612">
    <property type="entry name" value="KH_dom_type_1_sf"/>
</dbReference>
<dbReference type="OrthoDB" id="5204190at2759"/>
<keyword evidence="2" id="KW-0677">Repeat</keyword>
<evidence type="ECO:0000256" key="2">
    <source>
        <dbReference type="ARBA" id="ARBA00022737"/>
    </source>
</evidence>
<evidence type="ECO:0000256" key="3">
    <source>
        <dbReference type="ARBA" id="ARBA00023242"/>
    </source>
</evidence>
<evidence type="ECO:0000256" key="4">
    <source>
        <dbReference type="PROSITE-ProRule" id="PRU00117"/>
    </source>
</evidence>
<feature type="domain" description="K Homology" evidence="6">
    <location>
        <begin position="318"/>
        <end position="389"/>
    </location>
</feature>
<evidence type="ECO:0000256" key="1">
    <source>
        <dbReference type="ARBA" id="ARBA00004123"/>
    </source>
</evidence>
<keyword evidence="4" id="KW-0694">RNA-binding</keyword>
<dbReference type="SMART" id="SM00322">
    <property type="entry name" value="KH"/>
    <property type="match status" value="4"/>
</dbReference>
<comment type="subcellular location">
    <subcellularLocation>
        <location evidence="1">Nucleus</location>
    </subcellularLocation>
</comment>
<dbReference type="Gene3D" id="3.30.1370.10">
    <property type="entry name" value="K Homology domain, type 1"/>
    <property type="match status" value="4"/>
</dbReference>
<feature type="region of interest" description="Disordered" evidence="5">
    <location>
        <begin position="499"/>
        <end position="525"/>
    </location>
</feature>
<evidence type="ECO:0000313" key="8">
    <source>
        <dbReference type="Proteomes" id="UP000614601"/>
    </source>
</evidence>
<protein>
    <recommendedName>
        <fullName evidence="6">K Homology domain-containing protein</fullName>
    </recommendedName>
</protein>
<name>A0A811L9F9_9BILA</name>
<organism evidence="7 8">
    <name type="scientific">Bursaphelenchus okinawaensis</name>
    <dbReference type="NCBI Taxonomy" id="465554"/>
    <lineage>
        <taxon>Eukaryota</taxon>
        <taxon>Metazoa</taxon>
        <taxon>Ecdysozoa</taxon>
        <taxon>Nematoda</taxon>
        <taxon>Chromadorea</taxon>
        <taxon>Rhabditida</taxon>
        <taxon>Tylenchina</taxon>
        <taxon>Tylenchomorpha</taxon>
        <taxon>Aphelenchoidea</taxon>
        <taxon>Aphelenchoididae</taxon>
        <taxon>Bursaphelenchus</taxon>
    </lineage>
</organism>
<evidence type="ECO:0000259" key="6">
    <source>
        <dbReference type="SMART" id="SM00322"/>
    </source>
</evidence>
<feature type="compositionally biased region" description="Low complexity" evidence="5">
    <location>
        <begin position="509"/>
        <end position="525"/>
    </location>
</feature>
<comment type="caution">
    <text evidence="7">The sequence shown here is derived from an EMBL/GenBank/DDBJ whole genome shotgun (WGS) entry which is preliminary data.</text>
</comment>
<feature type="domain" description="K Homology" evidence="6">
    <location>
        <begin position="240"/>
        <end position="311"/>
    </location>
</feature>
<dbReference type="GO" id="GO:0005634">
    <property type="term" value="C:nucleus"/>
    <property type="evidence" value="ECO:0007669"/>
    <property type="project" value="UniProtKB-SubCell"/>
</dbReference>
<dbReference type="Proteomes" id="UP000783686">
    <property type="component" value="Unassembled WGS sequence"/>
</dbReference>
<dbReference type="PROSITE" id="PS50084">
    <property type="entry name" value="KH_TYPE_1"/>
    <property type="match status" value="4"/>
</dbReference>
<dbReference type="CDD" id="cd22398">
    <property type="entry name" value="KH-I_FUBP_rpt3"/>
    <property type="match status" value="1"/>
</dbReference>
<dbReference type="InterPro" id="IPR004087">
    <property type="entry name" value="KH_dom"/>
</dbReference>